<organism evidence="2 3">
    <name type="scientific">Tulasnella calospora MUT 4182</name>
    <dbReference type="NCBI Taxonomy" id="1051891"/>
    <lineage>
        <taxon>Eukaryota</taxon>
        <taxon>Fungi</taxon>
        <taxon>Dikarya</taxon>
        <taxon>Basidiomycota</taxon>
        <taxon>Agaricomycotina</taxon>
        <taxon>Agaricomycetes</taxon>
        <taxon>Cantharellales</taxon>
        <taxon>Tulasnellaceae</taxon>
        <taxon>Tulasnella</taxon>
    </lineage>
</organism>
<evidence type="ECO:0000313" key="2">
    <source>
        <dbReference type="EMBL" id="KIO27990.1"/>
    </source>
</evidence>
<feature type="region of interest" description="Disordered" evidence="1">
    <location>
        <begin position="82"/>
        <end position="103"/>
    </location>
</feature>
<dbReference type="AlphaFoldDB" id="A0A0C3QBR2"/>
<proteinExistence type="predicted"/>
<keyword evidence="3" id="KW-1185">Reference proteome</keyword>
<name>A0A0C3QBR2_9AGAM</name>
<dbReference type="EMBL" id="KN823000">
    <property type="protein sequence ID" value="KIO27990.1"/>
    <property type="molecule type" value="Genomic_DNA"/>
</dbReference>
<gene>
    <name evidence="2" type="ORF">M407DRAFT_22758</name>
</gene>
<evidence type="ECO:0000256" key="1">
    <source>
        <dbReference type="SAM" id="MobiDB-lite"/>
    </source>
</evidence>
<evidence type="ECO:0000313" key="3">
    <source>
        <dbReference type="Proteomes" id="UP000054248"/>
    </source>
</evidence>
<reference evidence="3" key="2">
    <citation type="submission" date="2015-01" db="EMBL/GenBank/DDBJ databases">
        <title>Evolutionary Origins and Diversification of the Mycorrhizal Mutualists.</title>
        <authorList>
            <consortium name="DOE Joint Genome Institute"/>
            <consortium name="Mycorrhizal Genomics Consortium"/>
            <person name="Kohler A."/>
            <person name="Kuo A."/>
            <person name="Nagy L.G."/>
            <person name="Floudas D."/>
            <person name="Copeland A."/>
            <person name="Barry K.W."/>
            <person name="Cichocki N."/>
            <person name="Veneault-Fourrey C."/>
            <person name="LaButti K."/>
            <person name="Lindquist E.A."/>
            <person name="Lipzen A."/>
            <person name="Lundell T."/>
            <person name="Morin E."/>
            <person name="Murat C."/>
            <person name="Riley R."/>
            <person name="Ohm R."/>
            <person name="Sun H."/>
            <person name="Tunlid A."/>
            <person name="Henrissat B."/>
            <person name="Grigoriev I.V."/>
            <person name="Hibbett D.S."/>
            <person name="Martin F."/>
        </authorList>
    </citation>
    <scope>NUCLEOTIDE SEQUENCE [LARGE SCALE GENOMIC DNA]</scope>
    <source>
        <strain evidence="3">MUT 4182</strain>
    </source>
</reference>
<dbReference type="HOGENOM" id="CLU_2265707_0_0_1"/>
<dbReference type="Proteomes" id="UP000054248">
    <property type="component" value="Unassembled WGS sequence"/>
</dbReference>
<protein>
    <submittedName>
        <fullName evidence="2">Uncharacterized protein</fullName>
    </submittedName>
</protein>
<sequence>MDVMASEEARAVVMKRNREGPLDVWCWDIPSKSALEKFITDVKTIWPTRVWSVLYEFRRQSRSFMNHLQAIMPNNRSLYYKQRDGPASSLTGTVAGRAPPPTS</sequence>
<accession>A0A0C3QBR2</accession>
<reference evidence="2 3" key="1">
    <citation type="submission" date="2014-04" db="EMBL/GenBank/DDBJ databases">
        <authorList>
            <consortium name="DOE Joint Genome Institute"/>
            <person name="Kuo A."/>
            <person name="Girlanda M."/>
            <person name="Perotto S."/>
            <person name="Kohler A."/>
            <person name="Nagy L.G."/>
            <person name="Floudas D."/>
            <person name="Copeland A."/>
            <person name="Barry K.W."/>
            <person name="Cichocki N."/>
            <person name="Veneault-Fourrey C."/>
            <person name="LaButti K."/>
            <person name="Lindquist E.A."/>
            <person name="Lipzen A."/>
            <person name="Lundell T."/>
            <person name="Morin E."/>
            <person name="Murat C."/>
            <person name="Sun H."/>
            <person name="Tunlid A."/>
            <person name="Henrissat B."/>
            <person name="Grigoriev I.V."/>
            <person name="Hibbett D.S."/>
            <person name="Martin F."/>
            <person name="Nordberg H.P."/>
            <person name="Cantor M.N."/>
            <person name="Hua S.X."/>
        </authorList>
    </citation>
    <scope>NUCLEOTIDE SEQUENCE [LARGE SCALE GENOMIC DNA]</scope>
    <source>
        <strain evidence="2 3">MUT 4182</strain>
    </source>
</reference>